<dbReference type="OrthoDB" id="7511162at2"/>
<dbReference type="EMBL" id="SACO01000001">
    <property type="protein sequence ID" value="RVU07895.1"/>
    <property type="molecule type" value="Genomic_DNA"/>
</dbReference>
<name>A0A437ND87_9SPHN</name>
<keyword evidence="2" id="KW-1185">Reference proteome</keyword>
<dbReference type="NCBIfam" id="TIGR04433">
    <property type="entry name" value="UrcA_uranyl"/>
    <property type="match status" value="1"/>
</dbReference>
<reference evidence="1 2" key="1">
    <citation type="submission" date="2019-01" db="EMBL/GenBank/DDBJ databases">
        <authorList>
            <person name="Chen W.-M."/>
        </authorList>
    </citation>
    <scope>NUCLEOTIDE SEQUENCE [LARGE SCALE GENOMIC DNA]</scope>
    <source>
        <strain evidence="1 2">FSY-9</strain>
    </source>
</reference>
<dbReference type="InterPro" id="IPR030972">
    <property type="entry name" value="UrcA_uranyl"/>
</dbReference>
<organism evidence="1 2">
    <name type="scientific">Novosphingobium umbonatum</name>
    <dbReference type="NCBI Taxonomy" id="1908524"/>
    <lineage>
        <taxon>Bacteria</taxon>
        <taxon>Pseudomonadati</taxon>
        <taxon>Pseudomonadota</taxon>
        <taxon>Alphaproteobacteria</taxon>
        <taxon>Sphingomonadales</taxon>
        <taxon>Sphingomonadaceae</taxon>
        <taxon>Novosphingobium</taxon>
    </lineage>
</organism>
<evidence type="ECO:0000313" key="1">
    <source>
        <dbReference type="EMBL" id="RVU07895.1"/>
    </source>
</evidence>
<proteinExistence type="predicted"/>
<dbReference type="AlphaFoldDB" id="A0A437ND87"/>
<accession>A0A437ND87</accession>
<dbReference type="Proteomes" id="UP000282837">
    <property type="component" value="Unassembled WGS sequence"/>
</dbReference>
<comment type="caution">
    <text evidence="1">The sequence shown here is derived from an EMBL/GenBank/DDBJ whole genome shotgun (WGS) entry which is preliminary data.</text>
</comment>
<evidence type="ECO:0000313" key="2">
    <source>
        <dbReference type="Proteomes" id="UP000282837"/>
    </source>
</evidence>
<protein>
    <submittedName>
        <fullName evidence="1">UrcA family protein</fullName>
    </submittedName>
</protein>
<sequence length="151" mass="16342">MAEICHSLQFGTPPAILLAFEFTASKVTFDPKGTLRHLPFRGDIIMTAIRNLSTAFALAAAVLGLAGTAHAQAESPQIEVRYGDLDLATAAGRAKFQQRVAWYSDRACRDALGGTVNVQNKTTFDLCRKDLMQRSDSQLAALMTGQKLAAR</sequence>
<gene>
    <name evidence="1" type="ORF">EOE18_02130</name>
</gene>